<dbReference type="OrthoDB" id="2962993at2759"/>
<gene>
    <name evidence="2" type="ORF">ASPVEDRAFT_26118</name>
</gene>
<dbReference type="GeneID" id="63725373"/>
<reference evidence="3" key="1">
    <citation type="journal article" date="2017" name="Genome Biol.">
        <title>Comparative genomics reveals high biological diversity and specific adaptations in the industrially and medically important fungal genus Aspergillus.</title>
        <authorList>
            <person name="de Vries R.P."/>
            <person name="Riley R."/>
            <person name="Wiebenga A."/>
            <person name="Aguilar-Osorio G."/>
            <person name="Amillis S."/>
            <person name="Uchima C.A."/>
            <person name="Anderluh G."/>
            <person name="Asadollahi M."/>
            <person name="Askin M."/>
            <person name="Barry K."/>
            <person name="Battaglia E."/>
            <person name="Bayram O."/>
            <person name="Benocci T."/>
            <person name="Braus-Stromeyer S.A."/>
            <person name="Caldana C."/>
            <person name="Canovas D."/>
            <person name="Cerqueira G.C."/>
            <person name="Chen F."/>
            <person name="Chen W."/>
            <person name="Choi C."/>
            <person name="Clum A."/>
            <person name="Dos Santos R.A."/>
            <person name="Damasio A.R."/>
            <person name="Diallinas G."/>
            <person name="Emri T."/>
            <person name="Fekete E."/>
            <person name="Flipphi M."/>
            <person name="Freyberg S."/>
            <person name="Gallo A."/>
            <person name="Gournas C."/>
            <person name="Habgood R."/>
            <person name="Hainaut M."/>
            <person name="Harispe M.L."/>
            <person name="Henrissat B."/>
            <person name="Hilden K.S."/>
            <person name="Hope R."/>
            <person name="Hossain A."/>
            <person name="Karabika E."/>
            <person name="Karaffa L."/>
            <person name="Karanyi Z."/>
            <person name="Krasevec N."/>
            <person name="Kuo A."/>
            <person name="Kusch H."/>
            <person name="LaButti K."/>
            <person name="Lagendijk E.L."/>
            <person name="Lapidus A."/>
            <person name="Levasseur A."/>
            <person name="Lindquist E."/>
            <person name="Lipzen A."/>
            <person name="Logrieco A.F."/>
            <person name="MacCabe A."/>
            <person name="Maekelae M.R."/>
            <person name="Malavazi I."/>
            <person name="Melin P."/>
            <person name="Meyer V."/>
            <person name="Mielnichuk N."/>
            <person name="Miskei M."/>
            <person name="Molnar A.P."/>
            <person name="Mule G."/>
            <person name="Ngan C.Y."/>
            <person name="Orejas M."/>
            <person name="Orosz E."/>
            <person name="Ouedraogo J.P."/>
            <person name="Overkamp K.M."/>
            <person name="Park H.-S."/>
            <person name="Perrone G."/>
            <person name="Piumi F."/>
            <person name="Punt P.J."/>
            <person name="Ram A.F."/>
            <person name="Ramon A."/>
            <person name="Rauscher S."/>
            <person name="Record E."/>
            <person name="Riano-Pachon D.M."/>
            <person name="Robert V."/>
            <person name="Roehrig J."/>
            <person name="Ruller R."/>
            <person name="Salamov A."/>
            <person name="Salih N.S."/>
            <person name="Samson R.A."/>
            <person name="Sandor E."/>
            <person name="Sanguinetti M."/>
            <person name="Schuetze T."/>
            <person name="Sepcic K."/>
            <person name="Shelest E."/>
            <person name="Sherlock G."/>
            <person name="Sophianopoulou V."/>
            <person name="Squina F.M."/>
            <person name="Sun H."/>
            <person name="Susca A."/>
            <person name="Todd R.B."/>
            <person name="Tsang A."/>
            <person name="Unkles S.E."/>
            <person name="van de Wiele N."/>
            <person name="van Rossen-Uffink D."/>
            <person name="Oliveira J.V."/>
            <person name="Vesth T.C."/>
            <person name="Visser J."/>
            <person name="Yu J.-H."/>
            <person name="Zhou M."/>
            <person name="Andersen M.R."/>
            <person name="Archer D.B."/>
            <person name="Baker S.E."/>
            <person name="Benoit I."/>
            <person name="Brakhage A.A."/>
            <person name="Braus G.H."/>
            <person name="Fischer R."/>
            <person name="Frisvad J.C."/>
            <person name="Goldman G.H."/>
            <person name="Houbraken J."/>
            <person name="Oakley B."/>
            <person name="Pocsi I."/>
            <person name="Scazzocchio C."/>
            <person name="Seiboth B."/>
            <person name="vanKuyk P.A."/>
            <person name="Wortman J."/>
            <person name="Dyer P.S."/>
            <person name="Grigoriev I.V."/>
        </authorList>
    </citation>
    <scope>NUCLEOTIDE SEQUENCE [LARGE SCALE GENOMIC DNA]</scope>
    <source>
        <strain evidence="3">CBS 583.65</strain>
    </source>
</reference>
<evidence type="ECO:0000313" key="2">
    <source>
        <dbReference type="EMBL" id="OJI99297.1"/>
    </source>
</evidence>
<proteinExistence type="predicted"/>
<keyword evidence="1" id="KW-0812">Transmembrane</keyword>
<sequence length="103" mass="11297">MNNLASLKCCTISSAFITCIDNTGGIIGSYMYLDKEAPIYLTGFGLLLAFGESALLVATLFELFFMYGNKRNANLTETGIREKYTDEQLLAMGGRSPLFNCTL</sequence>
<feature type="transmembrane region" description="Helical" evidence="1">
    <location>
        <begin position="39"/>
        <end position="65"/>
    </location>
</feature>
<evidence type="ECO:0000313" key="3">
    <source>
        <dbReference type="Proteomes" id="UP000184073"/>
    </source>
</evidence>
<dbReference type="Proteomes" id="UP000184073">
    <property type="component" value="Unassembled WGS sequence"/>
</dbReference>
<keyword evidence="3" id="KW-1185">Reference proteome</keyword>
<evidence type="ECO:0008006" key="4">
    <source>
        <dbReference type="Google" id="ProtNLM"/>
    </source>
</evidence>
<feature type="transmembrane region" description="Helical" evidence="1">
    <location>
        <begin position="12"/>
        <end position="33"/>
    </location>
</feature>
<keyword evidence="1" id="KW-0472">Membrane</keyword>
<evidence type="ECO:0000256" key="1">
    <source>
        <dbReference type="SAM" id="Phobius"/>
    </source>
</evidence>
<name>A0A1L9PCN8_ASPVE</name>
<dbReference type="EMBL" id="KV878126">
    <property type="protein sequence ID" value="OJI99297.1"/>
    <property type="molecule type" value="Genomic_DNA"/>
</dbReference>
<dbReference type="RefSeq" id="XP_040665060.1">
    <property type="nucleotide sequence ID" value="XM_040809862.1"/>
</dbReference>
<dbReference type="AlphaFoldDB" id="A0A1L9PCN8"/>
<dbReference type="VEuPathDB" id="FungiDB:ASPVEDRAFT_26118"/>
<protein>
    <recommendedName>
        <fullName evidence="4">Amino acid permease/ SLC12A domain-containing protein</fullName>
    </recommendedName>
</protein>
<accession>A0A1L9PCN8</accession>
<organism evidence="2 3">
    <name type="scientific">Aspergillus versicolor CBS 583.65</name>
    <dbReference type="NCBI Taxonomy" id="1036611"/>
    <lineage>
        <taxon>Eukaryota</taxon>
        <taxon>Fungi</taxon>
        <taxon>Dikarya</taxon>
        <taxon>Ascomycota</taxon>
        <taxon>Pezizomycotina</taxon>
        <taxon>Eurotiomycetes</taxon>
        <taxon>Eurotiomycetidae</taxon>
        <taxon>Eurotiales</taxon>
        <taxon>Aspergillaceae</taxon>
        <taxon>Aspergillus</taxon>
        <taxon>Aspergillus subgen. Nidulantes</taxon>
    </lineage>
</organism>
<keyword evidence="1" id="KW-1133">Transmembrane helix</keyword>